<evidence type="ECO:0000256" key="4">
    <source>
        <dbReference type="ARBA" id="ARBA00022984"/>
    </source>
</evidence>
<feature type="compositionally biased region" description="Polar residues" evidence="7">
    <location>
        <begin position="480"/>
        <end position="489"/>
    </location>
</feature>
<organism evidence="10 11">
    <name type="scientific">Clostridium boliviensis</name>
    <dbReference type="NCBI Taxonomy" id="318465"/>
    <lineage>
        <taxon>Bacteria</taxon>
        <taxon>Bacillati</taxon>
        <taxon>Bacillota</taxon>
        <taxon>Clostridia</taxon>
        <taxon>Eubacteriales</taxon>
        <taxon>Clostridiaceae</taxon>
        <taxon>Clostridium</taxon>
    </lineage>
</organism>
<dbReference type="InterPro" id="IPR038054">
    <property type="entry name" value="LD_TPept-like_central_sf"/>
</dbReference>
<evidence type="ECO:0000256" key="1">
    <source>
        <dbReference type="ARBA" id="ARBA00004752"/>
    </source>
</evidence>
<proteinExistence type="predicted"/>
<evidence type="ECO:0000256" key="6">
    <source>
        <dbReference type="PROSITE-ProRule" id="PRU01373"/>
    </source>
</evidence>
<name>A0ABU4GEI2_9CLOT</name>
<keyword evidence="4 6" id="KW-0573">Peptidoglycan synthesis</keyword>
<gene>
    <name evidence="10" type="ORF">RZO55_00275</name>
</gene>
<dbReference type="InterPro" id="IPR038063">
    <property type="entry name" value="Transpep_catalytic_dom"/>
</dbReference>
<dbReference type="PANTHER" id="PTHR30582:SF33">
    <property type="entry name" value="EXPORTED PROTEIN"/>
    <property type="match status" value="1"/>
</dbReference>
<evidence type="ECO:0000313" key="11">
    <source>
        <dbReference type="Proteomes" id="UP001276854"/>
    </source>
</evidence>
<comment type="caution">
    <text evidence="10">The sequence shown here is derived from an EMBL/GenBank/DDBJ whole genome shotgun (WGS) entry which is preliminary data.</text>
</comment>
<dbReference type="RefSeq" id="WP_318062302.1">
    <property type="nucleotide sequence ID" value="NZ_JAWONS010000002.1"/>
</dbReference>
<keyword evidence="5 6" id="KW-0961">Cell wall biogenesis/degradation</keyword>
<evidence type="ECO:0000256" key="3">
    <source>
        <dbReference type="ARBA" id="ARBA00022960"/>
    </source>
</evidence>
<dbReference type="EMBL" id="JAWONS010000002">
    <property type="protein sequence ID" value="MDW2796022.1"/>
    <property type="molecule type" value="Genomic_DNA"/>
</dbReference>
<dbReference type="SUPFAM" id="SSF143985">
    <property type="entry name" value="L,D-transpeptidase pre-catalytic domain-like"/>
    <property type="match status" value="1"/>
</dbReference>
<accession>A0ABU4GEI2</accession>
<protein>
    <submittedName>
        <fullName evidence="10">L,D-transpeptidase family protein</fullName>
    </submittedName>
</protein>
<dbReference type="Gene3D" id="2.40.440.10">
    <property type="entry name" value="L,D-transpeptidase catalytic domain-like"/>
    <property type="match status" value="1"/>
</dbReference>
<keyword evidence="8" id="KW-1133">Transmembrane helix</keyword>
<feature type="compositionally biased region" description="Low complexity" evidence="7">
    <location>
        <begin position="495"/>
        <end position="517"/>
    </location>
</feature>
<dbReference type="CDD" id="cd16913">
    <property type="entry name" value="YkuD_like"/>
    <property type="match status" value="1"/>
</dbReference>
<keyword evidence="11" id="KW-1185">Reference proteome</keyword>
<dbReference type="PANTHER" id="PTHR30582">
    <property type="entry name" value="L,D-TRANSPEPTIDASE"/>
    <property type="match status" value="1"/>
</dbReference>
<feature type="compositionally biased region" description="Basic residues" evidence="7">
    <location>
        <begin position="568"/>
        <end position="577"/>
    </location>
</feature>
<dbReference type="Pfam" id="PF12229">
    <property type="entry name" value="PG_binding_4"/>
    <property type="match status" value="1"/>
</dbReference>
<feature type="active site" description="Proton donor/acceptor" evidence="6">
    <location>
        <position position="429"/>
    </location>
</feature>
<feature type="active site" description="Nucleophile" evidence="6">
    <location>
        <position position="450"/>
    </location>
</feature>
<comment type="pathway">
    <text evidence="1 6">Cell wall biogenesis; peptidoglycan biosynthesis.</text>
</comment>
<feature type="region of interest" description="Disordered" evidence="7">
    <location>
        <begin position="479"/>
        <end position="577"/>
    </location>
</feature>
<keyword evidence="8" id="KW-0812">Transmembrane</keyword>
<evidence type="ECO:0000259" key="9">
    <source>
        <dbReference type="PROSITE" id="PS52029"/>
    </source>
</evidence>
<dbReference type="InterPro" id="IPR050979">
    <property type="entry name" value="LD-transpeptidase"/>
</dbReference>
<evidence type="ECO:0000256" key="5">
    <source>
        <dbReference type="ARBA" id="ARBA00023316"/>
    </source>
</evidence>
<evidence type="ECO:0000256" key="7">
    <source>
        <dbReference type="SAM" id="MobiDB-lite"/>
    </source>
</evidence>
<keyword evidence="8" id="KW-0472">Membrane</keyword>
<dbReference type="PROSITE" id="PS52029">
    <property type="entry name" value="LD_TPASE"/>
    <property type="match status" value="1"/>
</dbReference>
<evidence type="ECO:0000313" key="10">
    <source>
        <dbReference type="EMBL" id="MDW2796022.1"/>
    </source>
</evidence>
<keyword evidence="2" id="KW-0808">Transferase</keyword>
<dbReference type="Proteomes" id="UP001276854">
    <property type="component" value="Unassembled WGS sequence"/>
</dbReference>
<keyword evidence="3 6" id="KW-0133">Cell shape</keyword>
<dbReference type="InterPro" id="IPR005490">
    <property type="entry name" value="LD_TPept_cat_dom"/>
</dbReference>
<feature type="domain" description="L,D-TPase catalytic" evidence="9">
    <location>
        <begin position="355"/>
        <end position="474"/>
    </location>
</feature>
<evidence type="ECO:0000256" key="8">
    <source>
        <dbReference type="SAM" id="Phobius"/>
    </source>
</evidence>
<dbReference type="SUPFAM" id="SSF141523">
    <property type="entry name" value="L,D-transpeptidase catalytic domain-like"/>
    <property type="match status" value="1"/>
</dbReference>
<dbReference type="Gene3D" id="3.10.20.800">
    <property type="match status" value="1"/>
</dbReference>
<evidence type="ECO:0000256" key="2">
    <source>
        <dbReference type="ARBA" id="ARBA00022679"/>
    </source>
</evidence>
<feature type="transmembrane region" description="Helical" evidence="8">
    <location>
        <begin position="12"/>
        <end position="39"/>
    </location>
</feature>
<feature type="compositionally biased region" description="Low complexity" evidence="7">
    <location>
        <begin position="525"/>
        <end position="544"/>
    </location>
</feature>
<reference evidence="10 11" key="1">
    <citation type="submission" date="2023-10" db="EMBL/GenBank/DDBJ databases">
        <title>A novel Glycoside Hydrolase 43-Like Enzyme from Clostrdium boliviensis is an Endo-xylanase, and a Candidate for Xylooligosaccharides Production from Different Xylan Substrates.</title>
        <authorList>
            <person name="Alvarez M.T."/>
            <person name="Rocabado-Villegas L.R."/>
            <person name="Salas-Veizaga D.M."/>
            <person name="Linares-Pasten J.A."/>
            <person name="Gudmundsdottir E.E."/>
            <person name="Hreggvidsson G.O."/>
            <person name="Adlercreutz P."/>
            <person name="Nordberg Karlsson E."/>
        </authorList>
    </citation>
    <scope>NUCLEOTIDE SEQUENCE [LARGE SCALE GENOMIC DNA]</scope>
    <source>
        <strain evidence="10 11">E-1</strain>
    </source>
</reference>
<dbReference type="Pfam" id="PF03734">
    <property type="entry name" value="YkuD"/>
    <property type="match status" value="1"/>
</dbReference>
<sequence>MDKQKPHSRKKKSLGIGGLAVIGGGSVAVVALIAALTYLQIGRQYKEVFFPNTIINGMDVSKKSIDEVKKMVSAGIDGYQLSIKERGDNTEIIKGSEIGMEAVFDGSVEKLLEEQKPLQWGKHIRNFQNFDIGTLVEYNQDQFDKAVSKLSCFLEDNIKEPKNAGISQYESGKGYHIEAADEGNRPDPDKVRTLISSSVMELKPEVSLEEGDAYVKPQITSDDPDLVSQVQALNRFVNVKVTYEFGDKKEILNGDTISKWVGIGEDGKAYVSSSGITAFVKDLAARYDTAYKAKVLNTSYGKTVKITGGSYGWKIDQSGEADALAEIIRSGESQERVPVFKQKAASFGENDYGNTYVEVNLTAQHLYFYKDGKLVLDTDFVSGNESKGWSTPAGVYSLTYKQKDATLKGEDYATPVAYWMPFNGNIGFHDATWRKQFGGSIFKTSGSHGCVNLPPVMAKTLFENIPAKVPVLCYHLPGTESKTTSSGTVKNPGITPTTGTTTTTAPTTAAPTTAAPTTAPPPTTAAPTTAVPTTAPTTTAATTPSPQEGPGGDNPQEEAGPGVSQSTGKKKKGPGMK</sequence>
<dbReference type="InterPro" id="IPR022029">
    <property type="entry name" value="YoaR-like_PG-bd"/>
</dbReference>